<dbReference type="EMBL" id="CAKKNE010000004">
    <property type="protein sequence ID" value="CAH0373287.1"/>
    <property type="molecule type" value="Genomic_DNA"/>
</dbReference>
<evidence type="ECO:0000313" key="2">
    <source>
        <dbReference type="EMBL" id="CAH0373287.1"/>
    </source>
</evidence>
<comment type="caution">
    <text evidence="2">The sequence shown here is derived from an EMBL/GenBank/DDBJ whole genome shotgun (WGS) entry which is preliminary data.</text>
</comment>
<dbReference type="AlphaFoldDB" id="A0A8J2STB6"/>
<keyword evidence="3" id="KW-1185">Reference proteome</keyword>
<feature type="region of interest" description="Disordered" evidence="1">
    <location>
        <begin position="146"/>
        <end position="181"/>
    </location>
</feature>
<protein>
    <submittedName>
        <fullName evidence="2">Uncharacterized protein</fullName>
    </submittedName>
</protein>
<name>A0A8J2STB6_9STRA</name>
<reference evidence="2" key="1">
    <citation type="submission" date="2021-11" db="EMBL/GenBank/DDBJ databases">
        <authorList>
            <consortium name="Genoscope - CEA"/>
            <person name="William W."/>
        </authorList>
    </citation>
    <scope>NUCLEOTIDE SEQUENCE</scope>
</reference>
<evidence type="ECO:0000313" key="3">
    <source>
        <dbReference type="Proteomes" id="UP000789595"/>
    </source>
</evidence>
<gene>
    <name evidence="2" type="ORF">PECAL_4P04720</name>
</gene>
<sequence>MATYLHAREADAYARLLKERRRRSKAAPSFRFEPRAMPTIEERPVGLPPPGLRYTLYAPRRAEPAVDEQAAAAAEARRRAAAAAAEDAAIRRYLVKQATAPRAPAPVPADAAAAAAAAEDARNLHQLMCAVDEKHAALARQTFRETVPGSPPRRQMIPPPPVARQPGAAPPETAREGRPAGTKCVGEECGVLLFYVLCCPVAMLLHKRHHG</sequence>
<accession>A0A8J2STB6</accession>
<dbReference type="Proteomes" id="UP000789595">
    <property type="component" value="Unassembled WGS sequence"/>
</dbReference>
<organism evidence="2 3">
    <name type="scientific">Pelagomonas calceolata</name>
    <dbReference type="NCBI Taxonomy" id="35677"/>
    <lineage>
        <taxon>Eukaryota</taxon>
        <taxon>Sar</taxon>
        <taxon>Stramenopiles</taxon>
        <taxon>Ochrophyta</taxon>
        <taxon>Pelagophyceae</taxon>
        <taxon>Pelagomonadales</taxon>
        <taxon>Pelagomonadaceae</taxon>
        <taxon>Pelagomonas</taxon>
    </lineage>
</organism>
<evidence type="ECO:0000256" key="1">
    <source>
        <dbReference type="SAM" id="MobiDB-lite"/>
    </source>
</evidence>
<proteinExistence type="predicted"/>